<accession>A0ABY2UPW4</accession>
<proteinExistence type="inferred from homology"/>
<dbReference type="EMBL" id="VANI01000006">
    <property type="protein sequence ID" value="TLM78326.1"/>
    <property type="molecule type" value="Genomic_DNA"/>
</dbReference>
<keyword evidence="15" id="KW-1185">Reference proteome</keyword>
<keyword evidence="7 12" id="KW-0997">Cell inner membrane</keyword>
<keyword evidence="5 12" id="KW-0813">Transport</keyword>
<name>A0ABY2UPW4_9GAMM</name>
<evidence type="ECO:0000256" key="9">
    <source>
        <dbReference type="ARBA" id="ARBA00022748"/>
    </source>
</evidence>
<keyword evidence="9 12" id="KW-0201">Cytochrome c-type biogenesis</keyword>
<comment type="subcellular location">
    <subcellularLocation>
        <location evidence="2 12">Cell inner membrane</location>
        <topology evidence="2 12">Single-pass membrane protein</topology>
    </subcellularLocation>
</comment>
<sequence length="76" mass="8750">MQFQFENFASFLAMNGHGPYVWFSYGVTIAVMAALVLVPVLRQRQMREAFRRQLRQEQARRRSEIARAASETAAAD</sequence>
<evidence type="ECO:0000256" key="7">
    <source>
        <dbReference type="ARBA" id="ARBA00022519"/>
    </source>
</evidence>
<evidence type="ECO:0000256" key="12">
    <source>
        <dbReference type="RuleBase" id="RU363101"/>
    </source>
</evidence>
<keyword evidence="6 12" id="KW-1003">Cell membrane</keyword>
<evidence type="ECO:0000256" key="6">
    <source>
        <dbReference type="ARBA" id="ARBA00022475"/>
    </source>
</evidence>
<organism evidence="14 15">
    <name type="scientific">Microbulbifer harenosus</name>
    <dbReference type="NCBI Taxonomy" id="2576840"/>
    <lineage>
        <taxon>Bacteria</taxon>
        <taxon>Pseudomonadati</taxon>
        <taxon>Pseudomonadota</taxon>
        <taxon>Gammaproteobacteria</taxon>
        <taxon>Cellvibrionales</taxon>
        <taxon>Microbulbiferaceae</taxon>
        <taxon>Microbulbifer</taxon>
    </lineage>
</organism>
<evidence type="ECO:0000256" key="4">
    <source>
        <dbReference type="ARBA" id="ARBA00016461"/>
    </source>
</evidence>
<dbReference type="InterPro" id="IPR052075">
    <property type="entry name" value="Heme_exporter_D"/>
</dbReference>
<evidence type="ECO:0000256" key="10">
    <source>
        <dbReference type="ARBA" id="ARBA00022989"/>
    </source>
</evidence>
<evidence type="ECO:0000256" key="13">
    <source>
        <dbReference type="SAM" id="MobiDB-lite"/>
    </source>
</evidence>
<comment type="function">
    <text evidence="1 12">Required for the export of heme to the periplasm for the biogenesis of c-type cytochromes.</text>
</comment>
<gene>
    <name evidence="14" type="primary">ccmD</name>
    <name evidence="14" type="ORF">FDY93_05865</name>
</gene>
<feature type="compositionally biased region" description="Basic and acidic residues" evidence="13">
    <location>
        <begin position="56"/>
        <end position="65"/>
    </location>
</feature>
<evidence type="ECO:0000256" key="1">
    <source>
        <dbReference type="ARBA" id="ARBA00002442"/>
    </source>
</evidence>
<keyword evidence="8 12" id="KW-0812">Transmembrane</keyword>
<keyword evidence="11 12" id="KW-0472">Membrane</keyword>
<keyword evidence="10 12" id="KW-1133">Transmembrane helix</keyword>
<dbReference type="PANTHER" id="PTHR37531">
    <property type="entry name" value="HEME EXPORTER PROTEIN D"/>
    <property type="match status" value="1"/>
</dbReference>
<protein>
    <recommendedName>
        <fullName evidence="4 12">Heme exporter protein D</fullName>
    </recommendedName>
</protein>
<feature type="compositionally biased region" description="Low complexity" evidence="13">
    <location>
        <begin position="66"/>
        <end position="76"/>
    </location>
</feature>
<comment type="caution">
    <text evidence="14">The sequence shown here is derived from an EMBL/GenBank/DDBJ whole genome shotgun (WGS) entry which is preliminary data.</text>
</comment>
<feature type="region of interest" description="Disordered" evidence="13">
    <location>
        <begin position="56"/>
        <end position="76"/>
    </location>
</feature>
<dbReference type="Pfam" id="PF04995">
    <property type="entry name" value="CcmD"/>
    <property type="match status" value="1"/>
</dbReference>
<feature type="transmembrane region" description="Helical" evidence="12">
    <location>
        <begin position="20"/>
        <end position="41"/>
    </location>
</feature>
<comment type="similarity">
    <text evidence="3 12">Belongs to the CcmD/CycX/HelD family.</text>
</comment>
<evidence type="ECO:0000313" key="15">
    <source>
        <dbReference type="Proteomes" id="UP000306791"/>
    </source>
</evidence>
<dbReference type="RefSeq" id="WP_138234824.1">
    <property type="nucleotide sequence ID" value="NZ_CP185860.1"/>
</dbReference>
<dbReference type="NCBIfam" id="TIGR03141">
    <property type="entry name" value="cytochro_ccmD"/>
    <property type="match status" value="1"/>
</dbReference>
<evidence type="ECO:0000256" key="11">
    <source>
        <dbReference type="ARBA" id="ARBA00023136"/>
    </source>
</evidence>
<evidence type="ECO:0000256" key="3">
    <source>
        <dbReference type="ARBA" id="ARBA00008741"/>
    </source>
</evidence>
<evidence type="ECO:0000256" key="5">
    <source>
        <dbReference type="ARBA" id="ARBA00022448"/>
    </source>
</evidence>
<reference evidence="14 15" key="1">
    <citation type="submission" date="2019-05" db="EMBL/GenBank/DDBJ databases">
        <title>Microbulbifer harenosus sp. nov., an alginate-degrading bacterium isolated from coastal sand.</title>
        <authorList>
            <person name="Huang H."/>
            <person name="Mo K."/>
            <person name="Bao S."/>
        </authorList>
    </citation>
    <scope>NUCLEOTIDE SEQUENCE [LARGE SCALE GENOMIC DNA]</scope>
    <source>
        <strain evidence="14 15">HB161719</strain>
    </source>
</reference>
<evidence type="ECO:0000256" key="2">
    <source>
        <dbReference type="ARBA" id="ARBA00004377"/>
    </source>
</evidence>
<dbReference type="PANTHER" id="PTHR37531:SF1">
    <property type="entry name" value="HEME EXPORTER PROTEIN D"/>
    <property type="match status" value="1"/>
</dbReference>
<evidence type="ECO:0000256" key="8">
    <source>
        <dbReference type="ARBA" id="ARBA00022692"/>
    </source>
</evidence>
<dbReference type="InterPro" id="IPR007078">
    <property type="entry name" value="Haem_export_protD_CcmD"/>
</dbReference>
<evidence type="ECO:0000313" key="14">
    <source>
        <dbReference type="EMBL" id="TLM78326.1"/>
    </source>
</evidence>
<dbReference type="Proteomes" id="UP000306791">
    <property type="component" value="Unassembled WGS sequence"/>
</dbReference>